<protein>
    <submittedName>
        <fullName evidence="5">Mce family protein</fullName>
    </submittedName>
</protein>
<dbReference type="Proteomes" id="UP000005038">
    <property type="component" value="Unassembled WGS sequence"/>
</dbReference>
<dbReference type="Pfam" id="PF02470">
    <property type="entry name" value="MlaD"/>
    <property type="match status" value="1"/>
</dbReference>
<dbReference type="InterPro" id="IPR024516">
    <property type="entry name" value="Mce_C"/>
</dbReference>
<dbReference type="InterPro" id="IPR005693">
    <property type="entry name" value="Mce"/>
</dbReference>
<organism evidence="5 6">
    <name type="scientific">Gordonia otitidis (strain DSM 44809 / CCUG 52243 / JCM 12355 / NBRC 100426 / IFM 10032)</name>
    <dbReference type="NCBI Taxonomy" id="1108044"/>
    <lineage>
        <taxon>Bacteria</taxon>
        <taxon>Bacillati</taxon>
        <taxon>Actinomycetota</taxon>
        <taxon>Actinomycetes</taxon>
        <taxon>Mycobacteriales</taxon>
        <taxon>Gordoniaceae</taxon>
        <taxon>Gordonia</taxon>
    </lineage>
</organism>
<feature type="signal peptide" evidence="2">
    <location>
        <begin position="1"/>
        <end position="18"/>
    </location>
</feature>
<dbReference type="EMBL" id="BAFB01000211">
    <property type="protein sequence ID" value="GAB36369.1"/>
    <property type="molecule type" value="Genomic_DNA"/>
</dbReference>
<reference evidence="5" key="1">
    <citation type="submission" date="2012-02" db="EMBL/GenBank/DDBJ databases">
        <title>Whole genome shotgun sequence of Gordonia otitidis NBRC 100426.</title>
        <authorList>
            <person name="Yoshida I."/>
            <person name="Hosoyama A."/>
            <person name="Tsuchikane K."/>
            <person name="Katsumata H."/>
            <person name="Yamazaki S."/>
            <person name="Fujita N."/>
        </authorList>
    </citation>
    <scope>NUCLEOTIDE SEQUENCE [LARGE SCALE GENOMIC DNA]</scope>
    <source>
        <strain evidence="5">NBRC 100426</strain>
    </source>
</reference>
<evidence type="ECO:0000256" key="1">
    <source>
        <dbReference type="SAM" id="MobiDB-lite"/>
    </source>
</evidence>
<dbReference type="GO" id="GO:0005576">
    <property type="term" value="C:extracellular region"/>
    <property type="evidence" value="ECO:0007669"/>
    <property type="project" value="TreeGrafter"/>
</dbReference>
<feature type="domain" description="Mce/MlaD" evidence="3">
    <location>
        <begin position="36"/>
        <end position="109"/>
    </location>
</feature>
<feature type="domain" description="Mammalian cell entry C-terminal" evidence="4">
    <location>
        <begin position="119"/>
        <end position="284"/>
    </location>
</feature>
<dbReference type="PANTHER" id="PTHR33371">
    <property type="entry name" value="INTERMEMBRANE PHOSPHOLIPID TRANSPORT SYSTEM BINDING PROTEIN MLAD-RELATED"/>
    <property type="match status" value="1"/>
</dbReference>
<gene>
    <name evidence="5" type="primary">mceE</name>
    <name evidence="5" type="ORF">GOOTI_211_00230</name>
</gene>
<dbReference type="AlphaFoldDB" id="H5TSB1"/>
<dbReference type="STRING" id="1108044.GOOTI_211_00230"/>
<feature type="region of interest" description="Disordered" evidence="1">
    <location>
        <begin position="329"/>
        <end position="359"/>
    </location>
</feature>
<dbReference type="NCBIfam" id="TIGR00996">
    <property type="entry name" value="Mtu_fam_mce"/>
    <property type="match status" value="1"/>
</dbReference>
<evidence type="ECO:0000259" key="3">
    <source>
        <dbReference type="Pfam" id="PF02470"/>
    </source>
</evidence>
<keyword evidence="6" id="KW-1185">Reference proteome</keyword>
<proteinExistence type="predicted"/>
<dbReference type="Pfam" id="PF11887">
    <property type="entry name" value="Mce4_CUP1"/>
    <property type="match status" value="1"/>
</dbReference>
<name>H5TSB1_GORO1</name>
<sequence length="359" mass="37941">MATLLGVALMSIASTACSFDGVNSIPLPGNTAGSDTYRVVVDLADAQNLVGNSPVKAGNVTVGNIRKVETNGWHARALLDIDSDKQIPANVHAALAQTSLFGSQYIELAVPEGEGPQGKLDDGSHIAVADTSQYPPVEKVLSSLSLVLNGSGLQQLRTITDQTDQILNGHEQNARQLLGRLNTFVSDINKQRGDIENAIESMASLSTKLSAQVKTITHGIDTIGPAIGVLNAQEKNLMTMLDSIGSFGDSATGVLNRSRDGLVDEVRNLAPTLNSLAASGKSLPEALKVALTLPFPVTTIERTAKGDYVNLFLTLDISPQKLANVVLPSVTRKPRDEPQLSRQAVDPLRAPTARGEGTR</sequence>
<comment type="caution">
    <text evidence="5">The sequence shown here is derived from an EMBL/GenBank/DDBJ whole genome shotgun (WGS) entry which is preliminary data.</text>
</comment>
<feature type="chain" id="PRO_5003598385" evidence="2">
    <location>
        <begin position="19"/>
        <end position="359"/>
    </location>
</feature>
<evidence type="ECO:0000256" key="2">
    <source>
        <dbReference type="SAM" id="SignalP"/>
    </source>
</evidence>
<dbReference type="PANTHER" id="PTHR33371:SF15">
    <property type="entry name" value="LIPOPROTEIN LPRN"/>
    <property type="match status" value="1"/>
</dbReference>
<accession>H5TSB1</accession>
<dbReference type="InterPro" id="IPR052336">
    <property type="entry name" value="MlaD_Phospholipid_Transporter"/>
</dbReference>
<keyword evidence="2" id="KW-0732">Signal</keyword>
<evidence type="ECO:0000313" key="6">
    <source>
        <dbReference type="Proteomes" id="UP000005038"/>
    </source>
</evidence>
<dbReference type="InterPro" id="IPR003399">
    <property type="entry name" value="Mce/MlaD"/>
</dbReference>
<evidence type="ECO:0000313" key="5">
    <source>
        <dbReference type="EMBL" id="GAB36369.1"/>
    </source>
</evidence>
<evidence type="ECO:0000259" key="4">
    <source>
        <dbReference type="Pfam" id="PF11887"/>
    </source>
</evidence>